<evidence type="ECO:0000259" key="1">
    <source>
        <dbReference type="Pfam" id="PF12973"/>
    </source>
</evidence>
<dbReference type="EMBL" id="NBIM01000001">
    <property type="protein sequence ID" value="OXY82780.1"/>
    <property type="molecule type" value="Genomic_DNA"/>
</dbReference>
<dbReference type="SUPFAM" id="SSF51182">
    <property type="entry name" value="RmlC-like cupins"/>
    <property type="match status" value="2"/>
</dbReference>
<name>A0A233RHB2_9GAMM</name>
<accession>A0A233RHB2</accession>
<sequence>MLNMDFSQSLTLPYQAERWQRSPADGVWRYPLERESAESGHVTSLVRFEPGAAFPEHEHPLGEEFWVLEGTFSDDNGDYGAGTYVRHPPGSRHRAFSRQGCLIFVKLNQFVADDNGFKALDERQGLWLTGDHGFRRLSLHRYQGINTSLLEFAEGGRFPACCYRAGLEILVLEGQLHDGASVLGPLSWLRLPPMAVPALEVTGHTRLWVRTGHLVASSPVSRAV</sequence>
<dbReference type="InterPro" id="IPR025979">
    <property type="entry name" value="ChrR-like_cupin_dom"/>
</dbReference>
<reference evidence="2 3" key="1">
    <citation type="submission" date="2017-08" db="EMBL/GenBank/DDBJ databases">
        <title>A Genome Sequence of Oceanimonas doudoroffii ATCC 27123T.</title>
        <authorList>
            <person name="Brennan M.A."/>
            <person name="Maclea K.S."/>
            <person name="Mcclelland W.D."/>
            <person name="Trachtenberg A.M."/>
        </authorList>
    </citation>
    <scope>NUCLEOTIDE SEQUENCE [LARGE SCALE GENOMIC DNA]</scope>
    <source>
        <strain evidence="2 3">ATCC 27123</strain>
    </source>
</reference>
<dbReference type="OrthoDB" id="9801227at2"/>
<comment type="caution">
    <text evidence="2">The sequence shown here is derived from an EMBL/GenBank/DDBJ whole genome shotgun (WGS) entry which is preliminary data.</text>
</comment>
<proteinExistence type="predicted"/>
<dbReference type="InterPro" id="IPR011051">
    <property type="entry name" value="RmlC_Cupin_sf"/>
</dbReference>
<protein>
    <submittedName>
        <fullName evidence="2">Transcription negative regulator</fullName>
    </submittedName>
</protein>
<keyword evidence="3" id="KW-1185">Reference proteome</keyword>
<dbReference type="Gene3D" id="2.60.120.10">
    <property type="entry name" value="Jelly Rolls"/>
    <property type="match status" value="1"/>
</dbReference>
<organism evidence="2 3">
    <name type="scientific">Oceanimonas doudoroffii</name>
    <dbReference type="NCBI Taxonomy" id="84158"/>
    <lineage>
        <taxon>Bacteria</taxon>
        <taxon>Pseudomonadati</taxon>
        <taxon>Pseudomonadota</taxon>
        <taxon>Gammaproteobacteria</taxon>
        <taxon>Aeromonadales</taxon>
        <taxon>Aeromonadaceae</taxon>
        <taxon>Oceanimonas</taxon>
    </lineage>
</organism>
<gene>
    <name evidence="2" type="ORF">B6S08_04520</name>
</gene>
<dbReference type="Pfam" id="PF12973">
    <property type="entry name" value="Cupin_7"/>
    <property type="match status" value="1"/>
</dbReference>
<feature type="domain" description="ChrR-like cupin" evidence="1">
    <location>
        <begin position="12"/>
        <end position="110"/>
    </location>
</feature>
<dbReference type="CDD" id="cd20303">
    <property type="entry name" value="cupin_ChrR_1"/>
    <property type="match status" value="1"/>
</dbReference>
<dbReference type="AlphaFoldDB" id="A0A233RHB2"/>
<dbReference type="Proteomes" id="UP000242757">
    <property type="component" value="Unassembled WGS sequence"/>
</dbReference>
<evidence type="ECO:0000313" key="3">
    <source>
        <dbReference type="Proteomes" id="UP000242757"/>
    </source>
</evidence>
<evidence type="ECO:0000313" key="2">
    <source>
        <dbReference type="EMBL" id="OXY82780.1"/>
    </source>
</evidence>
<dbReference type="InterPro" id="IPR014710">
    <property type="entry name" value="RmlC-like_jellyroll"/>
</dbReference>